<dbReference type="PANTHER" id="PTHR43540">
    <property type="entry name" value="PEROXYUREIDOACRYLATE/UREIDOACRYLATE AMIDOHYDROLASE-RELATED"/>
    <property type="match status" value="1"/>
</dbReference>
<evidence type="ECO:0000259" key="3">
    <source>
        <dbReference type="Pfam" id="PF00857"/>
    </source>
</evidence>
<dbReference type="InterPro" id="IPR050272">
    <property type="entry name" value="Isochorismatase-like_hydrls"/>
</dbReference>
<dbReference type="InterPro" id="IPR000868">
    <property type="entry name" value="Isochorismatase-like_dom"/>
</dbReference>
<dbReference type="Proteomes" id="UP001164803">
    <property type="component" value="Chromosome"/>
</dbReference>
<name>A0ABY6Z8U8_9BACL</name>
<accession>A0ABY6Z8U8</accession>
<reference evidence="4" key="1">
    <citation type="submission" date="2022-08" db="EMBL/GenBank/DDBJ databases">
        <title>Alicyclobacillus dauci DSM2870, complete genome.</title>
        <authorList>
            <person name="Wang Q."/>
            <person name="Cai R."/>
            <person name="Wang Z."/>
        </authorList>
    </citation>
    <scope>NUCLEOTIDE SEQUENCE</scope>
    <source>
        <strain evidence="4">DSM 28700</strain>
    </source>
</reference>
<evidence type="ECO:0000256" key="2">
    <source>
        <dbReference type="ARBA" id="ARBA00022801"/>
    </source>
</evidence>
<feature type="domain" description="Isochorismatase-like" evidence="3">
    <location>
        <begin position="18"/>
        <end position="200"/>
    </location>
</feature>
<dbReference type="GO" id="GO:0016787">
    <property type="term" value="F:hydrolase activity"/>
    <property type="evidence" value="ECO:0007669"/>
    <property type="project" value="UniProtKB-KW"/>
</dbReference>
<dbReference type="RefSeq" id="WP_268046270.1">
    <property type="nucleotide sequence ID" value="NZ_CP104064.1"/>
</dbReference>
<sequence length="207" mass="23397">MHVGARPDIPWEIDVTKTALIVIDMQNDFVREGAIMEVPMAREFLPNMKRIVETCRKRGIPVIYTSHVLYDDYDVSPLEVAYNPKLQRNGMRSGTPGIDIVEELKPLPHEMIIYKHRYDAFYNTNLETVLRNIRGFHGVDTVIITGTVTNVCCESTARSAFMRDFKVVFVSDANGGLDESSHRATLSTIKSVFGRVMPTDELIAEFG</sequence>
<evidence type="ECO:0000313" key="5">
    <source>
        <dbReference type="Proteomes" id="UP001164803"/>
    </source>
</evidence>
<keyword evidence="2 4" id="KW-0378">Hydrolase</keyword>
<proteinExistence type="inferred from homology"/>
<evidence type="ECO:0000313" key="4">
    <source>
        <dbReference type="EMBL" id="WAH38684.1"/>
    </source>
</evidence>
<dbReference type="Gene3D" id="3.40.50.850">
    <property type="entry name" value="Isochorismatase-like"/>
    <property type="match status" value="1"/>
</dbReference>
<dbReference type="InterPro" id="IPR036380">
    <property type="entry name" value="Isochorismatase-like_sf"/>
</dbReference>
<gene>
    <name evidence="4" type="ORF">NZD86_09470</name>
</gene>
<dbReference type="CDD" id="cd00431">
    <property type="entry name" value="cysteine_hydrolases"/>
    <property type="match status" value="1"/>
</dbReference>
<dbReference type="PANTHER" id="PTHR43540:SF6">
    <property type="entry name" value="ISOCHORISMATASE-LIKE DOMAIN-CONTAINING PROTEIN"/>
    <property type="match status" value="1"/>
</dbReference>
<comment type="similarity">
    <text evidence="1">Belongs to the isochorismatase family.</text>
</comment>
<organism evidence="4 5">
    <name type="scientific">Alicyclobacillus dauci</name>
    <dbReference type="NCBI Taxonomy" id="1475485"/>
    <lineage>
        <taxon>Bacteria</taxon>
        <taxon>Bacillati</taxon>
        <taxon>Bacillota</taxon>
        <taxon>Bacilli</taxon>
        <taxon>Bacillales</taxon>
        <taxon>Alicyclobacillaceae</taxon>
        <taxon>Alicyclobacillus</taxon>
    </lineage>
</organism>
<protein>
    <submittedName>
        <fullName evidence="4">Cysteine hydrolase</fullName>
    </submittedName>
</protein>
<keyword evidence="5" id="KW-1185">Reference proteome</keyword>
<dbReference type="Pfam" id="PF00857">
    <property type="entry name" value="Isochorismatase"/>
    <property type="match status" value="1"/>
</dbReference>
<dbReference type="SUPFAM" id="SSF52499">
    <property type="entry name" value="Isochorismatase-like hydrolases"/>
    <property type="match status" value="1"/>
</dbReference>
<evidence type="ECO:0000256" key="1">
    <source>
        <dbReference type="ARBA" id="ARBA00006336"/>
    </source>
</evidence>
<dbReference type="EMBL" id="CP104064">
    <property type="protein sequence ID" value="WAH38684.1"/>
    <property type="molecule type" value="Genomic_DNA"/>
</dbReference>